<sequence>MSIGICGLYLPAGLRNLGCAAARSDLLGVDKRGIGGE</sequence>
<protein>
    <submittedName>
        <fullName evidence="1">Uncharacterized protein</fullName>
    </submittedName>
</protein>
<comment type="caution">
    <text evidence="1">The sequence shown here is derived from an EMBL/GenBank/DDBJ whole genome shotgun (WGS) entry which is preliminary data.</text>
</comment>
<evidence type="ECO:0000313" key="1">
    <source>
        <dbReference type="EMBL" id="RWX73314.1"/>
    </source>
</evidence>
<dbReference type="Proteomes" id="UP000288215">
    <property type="component" value="Unassembled WGS sequence"/>
</dbReference>
<dbReference type="EMBL" id="RXGA01000003">
    <property type="protein sequence ID" value="RWX73314.1"/>
    <property type="molecule type" value="Genomic_DNA"/>
</dbReference>
<proteinExistence type="predicted"/>
<accession>A0A3S3SRP8</accession>
<dbReference type="AlphaFoldDB" id="A0A3S3SRP8"/>
<reference evidence="1 2" key="1">
    <citation type="submission" date="2018-12" db="EMBL/GenBank/DDBJ databases">
        <title>The complete genome of the methanogenic archaea of the candidate phylum Verstraetearchaeota, obtained from the metagenome of underground thermal water.</title>
        <authorList>
            <person name="Kadnikov V.V."/>
            <person name="Mardanov A.V."/>
            <person name="Beletsky A.V."/>
            <person name="Karnachuk O.V."/>
            <person name="Ravin N.V."/>
        </authorList>
    </citation>
    <scope>NUCLEOTIDE SEQUENCE [LARGE SCALE GENOMIC DNA]</scope>
    <source>
        <strain evidence="1">Ch88</strain>
    </source>
</reference>
<evidence type="ECO:0000313" key="2">
    <source>
        <dbReference type="Proteomes" id="UP000288215"/>
    </source>
</evidence>
<name>A0A3S3SRP8_METS7</name>
<gene>
    <name evidence="1" type="ORF">Metus_1288</name>
</gene>
<organism evidence="1 2">
    <name type="scientific">Methanosuratincola subterraneus</name>
    <dbReference type="NCBI Taxonomy" id="2593994"/>
    <lineage>
        <taxon>Archaea</taxon>
        <taxon>Thermoproteota</taxon>
        <taxon>Methanosuratincolia</taxon>
        <taxon>Candidatus Methanomethylicales</taxon>
        <taxon>Candidatus Methanomethylicaceae</taxon>
        <taxon>Candidatus Methanosuratincola (ex Vanwonterghem et al. 2016)</taxon>
    </lineage>
</organism>